<comment type="caution">
    <text evidence="2">The sequence shown here is derived from an EMBL/GenBank/DDBJ whole genome shotgun (WGS) entry which is preliminary data.</text>
</comment>
<protein>
    <recommendedName>
        <fullName evidence="4">Rhomboid family membrane protein</fullName>
    </recommendedName>
</protein>
<feature type="region of interest" description="Disordered" evidence="1">
    <location>
        <begin position="188"/>
        <end position="210"/>
    </location>
</feature>
<gene>
    <name evidence="2" type="ORF">BDW59DRAFT_159184</name>
</gene>
<accession>A0ABR4IN41</accession>
<reference evidence="2 3" key="1">
    <citation type="submission" date="2024-07" db="EMBL/GenBank/DDBJ databases">
        <title>Section-level genome sequencing and comparative genomics of Aspergillus sections Usti and Cavernicolus.</title>
        <authorList>
            <consortium name="Lawrence Berkeley National Laboratory"/>
            <person name="Nybo J.L."/>
            <person name="Vesth T.C."/>
            <person name="Theobald S."/>
            <person name="Frisvad J.C."/>
            <person name="Larsen T.O."/>
            <person name="Kjaerboelling I."/>
            <person name="Rothschild-Mancinelli K."/>
            <person name="Lyhne E.K."/>
            <person name="Kogle M.E."/>
            <person name="Barry K."/>
            <person name="Clum A."/>
            <person name="Na H."/>
            <person name="Ledsgaard L."/>
            <person name="Lin J."/>
            <person name="Lipzen A."/>
            <person name="Kuo A."/>
            <person name="Riley R."/>
            <person name="Mondo S."/>
            <person name="LaButti K."/>
            <person name="Haridas S."/>
            <person name="Pangalinan J."/>
            <person name="Salamov A.A."/>
            <person name="Simmons B.A."/>
            <person name="Magnuson J.K."/>
            <person name="Chen J."/>
            <person name="Drula E."/>
            <person name="Henrissat B."/>
            <person name="Wiebenga A."/>
            <person name="Lubbers R.J."/>
            <person name="Gomes A.C."/>
            <person name="Makela M.R."/>
            <person name="Stajich J."/>
            <person name="Grigoriev I.V."/>
            <person name="Mortensen U.H."/>
            <person name="De vries R.P."/>
            <person name="Baker S.E."/>
            <person name="Andersen M.R."/>
        </authorList>
    </citation>
    <scope>NUCLEOTIDE SEQUENCE [LARGE SCALE GENOMIC DNA]</scope>
    <source>
        <strain evidence="2 3">CBS 600.67</strain>
    </source>
</reference>
<keyword evidence="3" id="KW-1185">Reference proteome</keyword>
<evidence type="ECO:0000256" key="1">
    <source>
        <dbReference type="SAM" id="MobiDB-lite"/>
    </source>
</evidence>
<feature type="compositionally biased region" description="Low complexity" evidence="1">
    <location>
        <begin position="199"/>
        <end position="210"/>
    </location>
</feature>
<evidence type="ECO:0008006" key="4">
    <source>
        <dbReference type="Google" id="ProtNLM"/>
    </source>
</evidence>
<feature type="region of interest" description="Disordered" evidence="1">
    <location>
        <begin position="81"/>
        <end position="102"/>
    </location>
</feature>
<proteinExistence type="predicted"/>
<organism evidence="2 3">
    <name type="scientific">Aspergillus cavernicola</name>
    <dbReference type="NCBI Taxonomy" id="176166"/>
    <lineage>
        <taxon>Eukaryota</taxon>
        <taxon>Fungi</taxon>
        <taxon>Dikarya</taxon>
        <taxon>Ascomycota</taxon>
        <taxon>Pezizomycotina</taxon>
        <taxon>Eurotiomycetes</taxon>
        <taxon>Eurotiomycetidae</taxon>
        <taxon>Eurotiales</taxon>
        <taxon>Aspergillaceae</taxon>
        <taxon>Aspergillus</taxon>
        <taxon>Aspergillus subgen. Nidulantes</taxon>
    </lineage>
</organism>
<name>A0ABR4IN41_9EURO</name>
<dbReference type="Proteomes" id="UP001610335">
    <property type="component" value="Unassembled WGS sequence"/>
</dbReference>
<evidence type="ECO:0000313" key="2">
    <source>
        <dbReference type="EMBL" id="KAL2829192.1"/>
    </source>
</evidence>
<dbReference type="EMBL" id="JBFXLS010000017">
    <property type="protein sequence ID" value="KAL2829192.1"/>
    <property type="molecule type" value="Genomic_DNA"/>
</dbReference>
<feature type="compositionally biased region" description="Low complexity" evidence="1">
    <location>
        <begin position="81"/>
        <end position="96"/>
    </location>
</feature>
<evidence type="ECO:0000313" key="3">
    <source>
        <dbReference type="Proteomes" id="UP001610335"/>
    </source>
</evidence>
<sequence>MPNPQAPTEPQPTTPSREADFQRFKNYAAITFLLASPILIALPPRKLDHLTVLLSTSFCISANHLTREHTGRSIVERIKSRISSSSTHNPSPSFLSGGELPSERAREIQEKVRVAREARMREEGVSREEMERLKARQTQDKGALERVWMGNETGGWKERRLREEQKALDEGKGYGDLIREHIWDVWTWGGDGKKGEGEGSTSTTSKGGEE</sequence>